<sequence>MDRKVMFVLTMGILILPALVRGSRQNPESLLRLPSSSSSSPAIRAYSSSDGLWSRAIKCQQSLIASAAAQVNAENGVSSLRHDPVLAWGLVRNSECAKKLARQGRQLSFLDAILQGFREDNSRSNNSCILCPGDGREQLVQNFAKCFSGSDIMCCSCIYHAAIQVGQAMVDAAIVAEEGQSTEPSTLEETTPTEHDDDDMQHVLEGQTEEAAAAVDPGVQRADLEYIINLRNQPL</sequence>
<proteinExistence type="predicted"/>
<feature type="region of interest" description="Disordered" evidence="1">
    <location>
        <begin position="178"/>
        <end position="198"/>
    </location>
</feature>
<name>A0A7R9GDF2_9CRUS</name>
<evidence type="ECO:0000313" key="3">
    <source>
        <dbReference type="EMBL" id="CAD7278471.1"/>
    </source>
</evidence>
<keyword evidence="4" id="KW-1185">Reference proteome</keyword>
<feature type="signal peptide" evidence="2">
    <location>
        <begin position="1"/>
        <end position="22"/>
    </location>
</feature>
<feature type="compositionally biased region" description="Low complexity" evidence="1">
    <location>
        <begin position="181"/>
        <end position="190"/>
    </location>
</feature>
<feature type="chain" id="PRO_5036210750" evidence="2">
    <location>
        <begin position="23"/>
        <end position="235"/>
    </location>
</feature>
<reference evidence="3" key="1">
    <citation type="submission" date="2020-11" db="EMBL/GenBank/DDBJ databases">
        <authorList>
            <person name="Tran Van P."/>
        </authorList>
    </citation>
    <scope>NUCLEOTIDE SEQUENCE</scope>
</reference>
<keyword evidence="2" id="KW-0732">Signal</keyword>
<evidence type="ECO:0000313" key="4">
    <source>
        <dbReference type="Proteomes" id="UP000678499"/>
    </source>
</evidence>
<dbReference type="EMBL" id="CAJPEX010001242">
    <property type="protein sequence ID" value="CAG0918623.1"/>
    <property type="molecule type" value="Genomic_DNA"/>
</dbReference>
<gene>
    <name evidence="3" type="ORF">NMOB1V02_LOCUS6173</name>
</gene>
<evidence type="ECO:0000256" key="1">
    <source>
        <dbReference type="SAM" id="MobiDB-lite"/>
    </source>
</evidence>
<protein>
    <submittedName>
        <fullName evidence="3">Uncharacterized protein</fullName>
    </submittedName>
</protein>
<accession>A0A7R9GDF2</accession>
<dbReference type="Proteomes" id="UP000678499">
    <property type="component" value="Unassembled WGS sequence"/>
</dbReference>
<evidence type="ECO:0000256" key="2">
    <source>
        <dbReference type="SAM" id="SignalP"/>
    </source>
</evidence>
<dbReference type="EMBL" id="OA883279">
    <property type="protein sequence ID" value="CAD7278471.1"/>
    <property type="molecule type" value="Genomic_DNA"/>
</dbReference>
<organism evidence="3">
    <name type="scientific">Notodromas monacha</name>
    <dbReference type="NCBI Taxonomy" id="399045"/>
    <lineage>
        <taxon>Eukaryota</taxon>
        <taxon>Metazoa</taxon>
        <taxon>Ecdysozoa</taxon>
        <taxon>Arthropoda</taxon>
        <taxon>Crustacea</taxon>
        <taxon>Oligostraca</taxon>
        <taxon>Ostracoda</taxon>
        <taxon>Podocopa</taxon>
        <taxon>Podocopida</taxon>
        <taxon>Cypridocopina</taxon>
        <taxon>Cypridoidea</taxon>
        <taxon>Cyprididae</taxon>
        <taxon>Notodromas</taxon>
    </lineage>
</organism>
<dbReference type="AlphaFoldDB" id="A0A7R9GDF2"/>